<keyword evidence="4" id="KW-1185">Reference proteome</keyword>
<reference evidence="3 4" key="1">
    <citation type="journal article" date="2020" name="BMC Genomics">
        <title>Intraspecific diversification of the crop wild relative Brassica cretica Lam. using demographic model selection.</title>
        <authorList>
            <person name="Kioukis A."/>
            <person name="Michalopoulou V.A."/>
            <person name="Briers L."/>
            <person name="Pirintsos S."/>
            <person name="Studholme D.J."/>
            <person name="Pavlidis P."/>
            <person name="Sarris P.F."/>
        </authorList>
    </citation>
    <scope>NUCLEOTIDE SEQUENCE [LARGE SCALE GENOMIC DNA]</scope>
    <source>
        <strain evidence="4">cv. PFS-1207/04</strain>
    </source>
</reference>
<comment type="caution">
    <text evidence="3">The sequence shown here is derived from an EMBL/GenBank/DDBJ whole genome shotgun (WGS) entry which is preliminary data.</text>
</comment>
<gene>
    <name evidence="3" type="ORF">DY000_02032349</name>
</gene>
<feature type="chain" id="PRO_5045362374" evidence="2">
    <location>
        <begin position="23"/>
        <end position="88"/>
    </location>
</feature>
<dbReference type="Proteomes" id="UP000266723">
    <property type="component" value="Unassembled WGS sequence"/>
</dbReference>
<sequence>MHFKSDATWISCKVNTVTLCLATECLFRLNLAGTMASTGMAKSMASLCVTRSERKNHSSPLRLDSEEEEEESITSSMKFEPRRFGVLF</sequence>
<feature type="region of interest" description="Disordered" evidence="1">
    <location>
        <begin position="52"/>
        <end position="76"/>
    </location>
</feature>
<keyword evidence="2" id="KW-0732">Signal</keyword>
<name>A0ABQ7DBG4_BRACR</name>
<evidence type="ECO:0000313" key="3">
    <source>
        <dbReference type="EMBL" id="KAF3575587.1"/>
    </source>
</evidence>
<organism evidence="3 4">
    <name type="scientific">Brassica cretica</name>
    <name type="common">Mustard</name>
    <dbReference type="NCBI Taxonomy" id="69181"/>
    <lineage>
        <taxon>Eukaryota</taxon>
        <taxon>Viridiplantae</taxon>
        <taxon>Streptophyta</taxon>
        <taxon>Embryophyta</taxon>
        <taxon>Tracheophyta</taxon>
        <taxon>Spermatophyta</taxon>
        <taxon>Magnoliopsida</taxon>
        <taxon>eudicotyledons</taxon>
        <taxon>Gunneridae</taxon>
        <taxon>Pentapetalae</taxon>
        <taxon>rosids</taxon>
        <taxon>malvids</taxon>
        <taxon>Brassicales</taxon>
        <taxon>Brassicaceae</taxon>
        <taxon>Brassiceae</taxon>
        <taxon>Brassica</taxon>
    </lineage>
</organism>
<evidence type="ECO:0000313" key="4">
    <source>
        <dbReference type="Proteomes" id="UP000266723"/>
    </source>
</evidence>
<evidence type="ECO:0000256" key="1">
    <source>
        <dbReference type="SAM" id="MobiDB-lite"/>
    </source>
</evidence>
<dbReference type="EMBL" id="QGKV02000649">
    <property type="protein sequence ID" value="KAF3575587.1"/>
    <property type="molecule type" value="Genomic_DNA"/>
</dbReference>
<evidence type="ECO:0000256" key="2">
    <source>
        <dbReference type="SAM" id="SignalP"/>
    </source>
</evidence>
<feature type="signal peptide" evidence="2">
    <location>
        <begin position="1"/>
        <end position="22"/>
    </location>
</feature>
<accession>A0ABQ7DBG4</accession>
<proteinExistence type="predicted"/>
<protein>
    <submittedName>
        <fullName evidence="3">Uncharacterized protein</fullName>
    </submittedName>
</protein>